<reference evidence="3" key="1">
    <citation type="journal article" date="2019" name="Nat. Commun.">
        <title>Expansion of phycobilisome linker gene families in mesophilic red algae.</title>
        <authorList>
            <person name="Lee J."/>
            <person name="Kim D."/>
            <person name="Bhattacharya D."/>
            <person name="Yoon H.S."/>
        </authorList>
    </citation>
    <scope>NUCLEOTIDE SEQUENCE [LARGE SCALE GENOMIC DNA]</scope>
    <source>
        <strain evidence="3">CCMP 1328</strain>
    </source>
</reference>
<sequence length="731" mass="83128">MRKRTFNGKSLASRASRKARRPTLNDSDEDSVSETGTRSPSPSNDAVHTVRDRLNADDHSRDDMSLPVQSRLERRRAKWVAFEQQHDFQHKKDVHGIGGGRSVGWAKARGVESSDQTDRTNLIGKERTGTAVDNVFMQQRHEPEHEESDSDVSGTREWELELMRRAGREREAETEAQRSIRADLQPFQRDCLAIAPGVEESFEGRRQQLLDACLRAATALSEKLRTQIDHAQKVERDCKVQIREQTSARAAHDLRVNAERERAEWYEHTWRPYLAAISEAEGRKRTRVQNEMPQHLSDFERVCRLRRKQKYLTRAMWLREAALASWDAPFKAEIVAAFADQHTMVGDEKVVHADRLQSTYRYWALRCALPTGRHRSLTDEAPSMSEWSNSDLENEIAVPYACKEKSRRKKASDVSEEHEDFRQILDEFERWKARLPDDYDAACGDSALVIVGKVFASFDAFSWNPIESSFSKSTTLTSLMHFCEAQEREQGLNAKQRVQLLLGRILSGSSLLGKFCSLMIQINWASKRDVDRLINELELVRPWLHALVASGATSECRETLRMIYDVVCESVESLFEDFARRVRECMDSDSFVPSPLFVHAAFWNVSKAVVLASRVGGYLHLHFLSLSLTAYDSRLSRAVAERGVAQGMLPLLMRDEFGAQEYRLECLHAVIVRGLISLWPQSGAPYWSAVRTTCAAWDRSISGHGHPCETSGALSAPPAVQKLSEILKRVS</sequence>
<organism evidence="2 3">
    <name type="scientific">Porphyridium purpureum</name>
    <name type="common">Red alga</name>
    <name type="synonym">Porphyridium cruentum</name>
    <dbReference type="NCBI Taxonomy" id="35688"/>
    <lineage>
        <taxon>Eukaryota</taxon>
        <taxon>Rhodophyta</taxon>
        <taxon>Bangiophyceae</taxon>
        <taxon>Porphyridiales</taxon>
        <taxon>Porphyridiaceae</taxon>
        <taxon>Porphyridium</taxon>
    </lineage>
</organism>
<dbReference type="EMBL" id="VRMN01000001">
    <property type="protein sequence ID" value="KAA8499507.1"/>
    <property type="molecule type" value="Genomic_DNA"/>
</dbReference>
<accession>A0A5J4ZA54</accession>
<feature type="compositionally biased region" description="Basic and acidic residues" evidence="1">
    <location>
        <begin position="48"/>
        <end position="64"/>
    </location>
</feature>
<dbReference type="Proteomes" id="UP000324585">
    <property type="component" value="Unassembled WGS sequence"/>
</dbReference>
<feature type="region of interest" description="Disordered" evidence="1">
    <location>
        <begin position="1"/>
        <end position="69"/>
    </location>
</feature>
<evidence type="ECO:0000313" key="2">
    <source>
        <dbReference type="EMBL" id="KAA8499507.1"/>
    </source>
</evidence>
<comment type="caution">
    <text evidence="2">The sequence shown here is derived from an EMBL/GenBank/DDBJ whole genome shotgun (WGS) entry which is preliminary data.</text>
</comment>
<protein>
    <submittedName>
        <fullName evidence="2">Uncharacterized protein</fullName>
    </submittedName>
</protein>
<keyword evidence="3" id="KW-1185">Reference proteome</keyword>
<evidence type="ECO:0000256" key="1">
    <source>
        <dbReference type="SAM" id="MobiDB-lite"/>
    </source>
</evidence>
<dbReference type="AlphaFoldDB" id="A0A5J4ZA54"/>
<gene>
    <name evidence="2" type="ORF">FVE85_7092</name>
</gene>
<name>A0A5J4ZA54_PORPP</name>
<feature type="compositionally biased region" description="Polar residues" evidence="1">
    <location>
        <begin position="33"/>
        <end position="46"/>
    </location>
</feature>
<proteinExistence type="predicted"/>
<evidence type="ECO:0000313" key="3">
    <source>
        <dbReference type="Proteomes" id="UP000324585"/>
    </source>
</evidence>